<evidence type="ECO:0000313" key="1">
    <source>
        <dbReference type="EMBL" id="EMN02241.1"/>
    </source>
</evidence>
<reference evidence="1 2" key="1">
    <citation type="submission" date="2013-01" db="EMBL/GenBank/DDBJ databases">
        <authorList>
            <person name="Harkins D.M."/>
            <person name="Durkin A.S."/>
            <person name="Brinkac L.M."/>
            <person name="Haft D.H."/>
            <person name="Selengut J.D."/>
            <person name="Sanka R."/>
            <person name="DePew J."/>
            <person name="Purushe J."/>
            <person name="Whelen A.C."/>
            <person name="Vinetz J.M."/>
            <person name="Sutton G.G."/>
            <person name="Nierman W.C."/>
            <person name="Fouts D.E."/>
        </authorList>
    </citation>
    <scope>NUCLEOTIDE SEQUENCE [LARGE SCALE GENOMIC DNA]</scope>
    <source>
        <strain evidence="1 2">2007001578</strain>
    </source>
</reference>
<dbReference type="EMBL" id="AHMH02000021">
    <property type="protein sequence ID" value="EMN02241.1"/>
    <property type="molecule type" value="Genomic_DNA"/>
</dbReference>
<proteinExistence type="predicted"/>
<keyword evidence="2" id="KW-1185">Reference proteome</keyword>
<gene>
    <name evidence="1" type="ORF">LEP1GSC035_4529</name>
</gene>
<name>A0ABP2TD65_9LEPT</name>
<comment type="caution">
    <text evidence="1">The sequence shown here is derived from an EMBL/GenBank/DDBJ whole genome shotgun (WGS) entry which is preliminary data.</text>
</comment>
<sequence length="53" mass="6268">MLIFLIGLIHHPSEIYGRKKKSKSYNWNPFFRAFGKSRIFLTLIKSSKLHGFL</sequence>
<accession>A0ABP2TD65</accession>
<dbReference type="Proteomes" id="UP000012099">
    <property type="component" value="Unassembled WGS sequence"/>
</dbReference>
<organism evidence="1 2">
    <name type="scientific">Leptospira noguchii str. 2007001578</name>
    <dbReference type="NCBI Taxonomy" id="1049974"/>
    <lineage>
        <taxon>Bacteria</taxon>
        <taxon>Pseudomonadati</taxon>
        <taxon>Spirochaetota</taxon>
        <taxon>Spirochaetia</taxon>
        <taxon>Leptospirales</taxon>
        <taxon>Leptospiraceae</taxon>
        <taxon>Leptospira</taxon>
    </lineage>
</organism>
<protein>
    <submittedName>
        <fullName evidence="1">Uncharacterized protein</fullName>
    </submittedName>
</protein>
<evidence type="ECO:0000313" key="2">
    <source>
        <dbReference type="Proteomes" id="UP000012099"/>
    </source>
</evidence>